<dbReference type="AlphaFoldDB" id="A0A6A5WTF0"/>
<gene>
    <name evidence="3" type="ORF">P154DRAFT_587822</name>
</gene>
<proteinExistence type="predicted"/>
<feature type="signal peptide" evidence="1">
    <location>
        <begin position="1"/>
        <end position="18"/>
    </location>
</feature>
<sequence length="273" mass="29009">MTYSLAVLSSLLIPYAHSAPLAAAEPCTKEFLTSTANTYINSQRLGNTSSLPSIQASNFIYEENNVVKAIGSSSSLLTTALQIAHNRTIIDTTACATYTEIISTSPSPGHVVATQIRFSDNDGTLRPTLVDSIVTTQGDWLFNATKSLAIVQAEDWSPIPSTRSALLTAIDAYLDLWGNPSAPVPWGVPCRRMEGSAYTGSGLPTDSCNIGIPGGSQPPVTNRRYVVDEEAGSANVLCDFGAMRSGAPDSHEIRLEGGKLRFVHTLTVMRTGG</sequence>
<evidence type="ECO:0000313" key="4">
    <source>
        <dbReference type="Proteomes" id="UP000799779"/>
    </source>
</evidence>
<dbReference type="EMBL" id="ML977568">
    <property type="protein sequence ID" value="KAF2004214.1"/>
    <property type="molecule type" value="Genomic_DNA"/>
</dbReference>
<name>A0A6A5WTF0_9PLEO</name>
<keyword evidence="4" id="KW-1185">Reference proteome</keyword>
<dbReference type="Pfam" id="PF26061">
    <property type="entry name" value="DUF8021"/>
    <property type="match status" value="1"/>
</dbReference>
<feature type="domain" description="DUF8021" evidence="2">
    <location>
        <begin position="161"/>
        <end position="267"/>
    </location>
</feature>
<evidence type="ECO:0000259" key="2">
    <source>
        <dbReference type="Pfam" id="PF26061"/>
    </source>
</evidence>
<organism evidence="3 4">
    <name type="scientific">Amniculicola lignicola CBS 123094</name>
    <dbReference type="NCBI Taxonomy" id="1392246"/>
    <lineage>
        <taxon>Eukaryota</taxon>
        <taxon>Fungi</taxon>
        <taxon>Dikarya</taxon>
        <taxon>Ascomycota</taxon>
        <taxon>Pezizomycotina</taxon>
        <taxon>Dothideomycetes</taxon>
        <taxon>Pleosporomycetidae</taxon>
        <taxon>Pleosporales</taxon>
        <taxon>Amniculicolaceae</taxon>
        <taxon>Amniculicola</taxon>
    </lineage>
</organism>
<dbReference type="OrthoDB" id="3504677at2759"/>
<evidence type="ECO:0000313" key="3">
    <source>
        <dbReference type="EMBL" id="KAF2004214.1"/>
    </source>
</evidence>
<evidence type="ECO:0000256" key="1">
    <source>
        <dbReference type="SAM" id="SignalP"/>
    </source>
</evidence>
<dbReference type="InterPro" id="IPR058334">
    <property type="entry name" value="DUF8021"/>
</dbReference>
<reference evidence="3" key="1">
    <citation type="journal article" date="2020" name="Stud. Mycol.">
        <title>101 Dothideomycetes genomes: a test case for predicting lifestyles and emergence of pathogens.</title>
        <authorList>
            <person name="Haridas S."/>
            <person name="Albert R."/>
            <person name="Binder M."/>
            <person name="Bloem J."/>
            <person name="Labutti K."/>
            <person name="Salamov A."/>
            <person name="Andreopoulos B."/>
            <person name="Baker S."/>
            <person name="Barry K."/>
            <person name="Bills G."/>
            <person name="Bluhm B."/>
            <person name="Cannon C."/>
            <person name="Castanera R."/>
            <person name="Culley D."/>
            <person name="Daum C."/>
            <person name="Ezra D."/>
            <person name="Gonzalez J."/>
            <person name="Henrissat B."/>
            <person name="Kuo A."/>
            <person name="Liang C."/>
            <person name="Lipzen A."/>
            <person name="Lutzoni F."/>
            <person name="Magnuson J."/>
            <person name="Mondo S."/>
            <person name="Nolan M."/>
            <person name="Ohm R."/>
            <person name="Pangilinan J."/>
            <person name="Park H.-J."/>
            <person name="Ramirez L."/>
            <person name="Alfaro M."/>
            <person name="Sun H."/>
            <person name="Tritt A."/>
            <person name="Yoshinaga Y."/>
            <person name="Zwiers L.-H."/>
            <person name="Turgeon B."/>
            <person name="Goodwin S."/>
            <person name="Spatafora J."/>
            <person name="Crous P."/>
            <person name="Grigoriev I."/>
        </authorList>
    </citation>
    <scope>NUCLEOTIDE SEQUENCE</scope>
    <source>
        <strain evidence="3">CBS 123094</strain>
    </source>
</reference>
<protein>
    <recommendedName>
        <fullName evidence="2">DUF8021 domain-containing protein</fullName>
    </recommendedName>
</protein>
<keyword evidence="1" id="KW-0732">Signal</keyword>
<accession>A0A6A5WTF0</accession>
<feature type="chain" id="PRO_5025483559" description="DUF8021 domain-containing protein" evidence="1">
    <location>
        <begin position="19"/>
        <end position="273"/>
    </location>
</feature>
<dbReference type="Proteomes" id="UP000799779">
    <property type="component" value="Unassembled WGS sequence"/>
</dbReference>